<dbReference type="PANTHER" id="PTHR11803:SF58">
    <property type="entry name" value="PROTEIN HMF1-RELATED"/>
    <property type="match status" value="1"/>
</dbReference>
<dbReference type="NCBIfam" id="TIGR00004">
    <property type="entry name" value="Rid family detoxifying hydrolase"/>
    <property type="match status" value="1"/>
</dbReference>
<dbReference type="GO" id="GO:0005829">
    <property type="term" value="C:cytosol"/>
    <property type="evidence" value="ECO:0007669"/>
    <property type="project" value="TreeGrafter"/>
</dbReference>
<dbReference type="InterPro" id="IPR006056">
    <property type="entry name" value="RidA"/>
</dbReference>
<keyword evidence="3" id="KW-1185">Reference proteome</keyword>
<protein>
    <submittedName>
        <fullName evidence="2">Endoribonuclease L-PSP</fullName>
    </submittedName>
</protein>
<comment type="similarity">
    <text evidence="1">Belongs to the RutC family.</text>
</comment>
<gene>
    <name evidence="2" type="ORF">DFE_1777</name>
</gene>
<evidence type="ECO:0000256" key="1">
    <source>
        <dbReference type="ARBA" id="ARBA00010552"/>
    </source>
</evidence>
<evidence type="ECO:0000313" key="2">
    <source>
        <dbReference type="EMBL" id="BBD08503.1"/>
    </source>
</evidence>
<dbReference type="InterPro" id="IPR006175">
    <property type="entry name" value="YjgF/YER057c/UK114"/>
</dbReference>
<dbReference type="Pfam" id="PF01042">
    <property type="entry name" value="Ribonuc_L-PSP"/>
    <property type="match status" value="1"/>
</dbReference>
<dbReference type="AlphaFoldDB" id="A0A2Z6AZ88"/>
<organism evidence="2 3">
    <name type="scientific">Desulfovibrio ferrophilus</name>
    <dbReference type="NCBI Taxonomy" id="241368"/>
    <lineage>
        <taxon>Bacteria</taxon>
        <taxon>Pseudomonadati</taxon>
        <taxon>Thermodesulfobacteriota</taxon>
        <taxon>Desulfovibrionia</taxon>
        <taxon>Desulfovibrionales</taxon>
        <taxon>Desulfovibrionaceae</taxon>
        <taxon>Desulfovibrio</taxon>
    </lineage>
</organism>
<name>A0A2Z6AZ88_9BACT</name>
<dbReference type="EMBL" id="AP017378">
    <property type="protein sequence ID" value="BBD08503.1"/>
    <property type="molecule type" value="Genomic_DNA"/>
</dbReference>
<dbReference type="PANTHER" id="PTHR11803">
    <property type="entry name" value="2-IMINOBUTANOATE/2-IMINOPROPANOATE DEAMINASE RIDA"/>
    <property type="match status" value="1"/>
</dbReference>
<dbReference type="Proteomes" id="UP000269883">
    <property type="component" value="Chromosome"/>
</dbReference>
<dbReference type="InterPro" id="IPR035959">
    <property type="entry name" value="RutC-like_sf"/>
</dbReference>
<dbReference type="SUPFAM" id="SSF55298">
    <property type="entry name" value="YjgF-like"/>
    <property type="match status" value="1"/>
</dbReference>
<dbReference type="Gene3D" id="3.30.1330.40">
    <property type="entry name" value="RutC-like"/>
    <property type="match status" value="1"/>
</dbReference>
<accession>A0A2Z6AZ88</accession>
<sequence>MEFFNSAESCEVIGPYCHCVKAGNTYYTCGQVPFHPVNGNVVGVTIKEQAFQTLYNLKSVLDAAGLEISDIVKVNVFLTSMDDFDGFNEVYADFMGEHRPARLCLGASEIAHGCLLELDAIAYKESE</sequence>
<reference evidence="2 3" key="1">
    <citation type="journal article" date="2018" name="Sci. Adv.">
        <title>Multi-heme cytochromes provide a pathway for survival in energy-limited environments.</title>
        <authorList>
            <person name="Deng X."/>
            <person name="Dohmae N."/>
            <person name="Nealson K.H."/>
            <person name="Hashimoto K."/>
            <person name="Okamoto A."/>
        </authorList>
    </citation>
    <scope>NUCLEOTIDE SEQUENCE [LARGE SCALE GENOMIC DNA]</scope>
    <source>
        <strain evidence="2 3">IS5</strain>
    </source>
</reference>
<dbReference type="CDD" id="cd00448">
    <property type="entry name" value="YjgF_YER057c_UK114_family"/>
    <property type="match status" value="1"/>
</dbReference>
<dbReference type="KEGG" id="dfl:DFE_1777"/>
<proteinExistence type="inferred from homology"/>
<dbReference type="GO" id="GO:0019239">
    <property type="term" value="F:deaminase activity"/>
    <property type="evidence" value="ECO:0007669"/>
    <property type="project" value="TreeGrafter"/>
</dbReference>
<dbReference type="FunFam" id="3.30.1330.40:FF:000001">
    <property type="entry name" value="L-PSP family endoribonuclease"/>
    <property type="match status" value="1"/>
</dbReference>
<dbReference type="OrthoDB" id="9808943at2"/>
<evidence type="ECO:0000313" key="3">
    <source>
        <dbReference type="Proteomes" id="UP000269883"/>
    </source>
</evidence>
<dbReference type="RefSeq" id="WP_126378650.1">
    <property type="nucleotide sequence ID" value="NZ_AP017378.1"/>
</dbReference>